<gene>
    <name evidence="1" type="ORF">BN1708_020341</name>
</gene>
<sequence>HCCYRGQGSHHCPVRQGHLC</sequence>
<dbReference type="AlphaFoldDB" id="A0A0G4MU22"/>
<accession>A0A0G4MU22</accession>
<protein>
    <submittedName>
        <fullName evidence="1">Uncharacterized protein</fullName>
    </submittedName>
</protein>
<proteinExistence type="predicted"/>
<dbReference type="Proteomes" id="UP000044602">
    <property type="component" value="Unassembled WGS sequence"/>
</dbReference>
<reference evidence="1 2" key="1">
    <citation type="submission" date="2015-05" db="EMBL/GenBank/DDBJ databases">
        <authorList>
            <person name="Wang D.B."/>
            <person name="Wang M."/>
        </authorList>
    </citation>
    <scope>NUCLEOTIDE SEQUENCE [LARGE SCALE GENOMIC DNA]</scope>
    <source>
        <strain evidence="1">VL1</strain>
    </source>
</reference>
<feature type="non-terminal residue" evidence="1">
    <location>
        <position position="1"/>
    </location>
</feature>
<name>A0A0G4MU22_VERLO</name>
<organism evidence="1 2">
    <name type="scientific">Verticillium longisporum</name>
    <name type="common">Verticillium dahliae var. longisporum</name>
    <dbReference type="NCBI Taxonomy" id="100787"/>
    <lineage>
        <taxon>Eukaryota</taxon>
        <taxon>Fungi</taxon>
        <taxon>Dikarya</taxon>
        <taxon>Ascomycota</taxon>
        <taxon>Pezizomycotina</taxon>
        <taxon>Sordariomycetes</taxon>
        <taxon>Hypocreomycetidae</taxon>
        <taxon>Glomerellales</taxon>
        <taxon>Plectosphaerellaceae</taxon>
        <taxon>Verticillium</taxon>
    </lineage>
</organism>
<dbReference type="EMBL" id="CVQH01024924">
    <property type="protein sequence ID" value="CRK37714.1"/>
    <property type="molecule type" value="Genomic_DNA"/>
</dbReference>
<keyword evidence="2" id="KW-1185">Reference proteome</keyword>
<evidence type="ECO:0000313" key="1">
    <source>
        <dbReference type="EMBL" id="CRK37714.1"/>
    </source>
</evidence>
<evidence type="ECO:0000313" key="2">
    <source>
        <dbReference type="Proteomes" id="UP000044602"/>
    </source>
</evidence>